<dbReference type="RefSeq" id="WP_054546610.1">
    <property type="nucleotide sequence ID" value="NZ_LIZK01000002.1"/>
</dbReference>
<proteinExistence type="predicted"/>
<accession>A0A837NRI9</accession>
<name>A0A837NRI9_VIBSP</name>
<evidence type="ECO:0000313" key="2">
    <source>
        <dbReference type="Proteomes" id="UP000050463"/>
    </source>
</evidence>
<evidence type="ECO:0000313" key="1">
    <source>
        <dbReference type="EMBL" id="KPL95413.1"/>
    </source>
</evidence>
<protein>
    <submittedName>
        <fullName evidence="1">Uncharacterized protein</fullName>
    </submittedName>
</protein>
<comment type="caution">
    <text evidence="1">The sequence shown here is derived from an EMBL/GenBank/DDBJ whole genome shotgun (WGS) entry which is preliminary data.</text>
</comment>
<organism evidence="1 2">
    <name type="scientific">Vibrio splendidus</name>
    <dbReference type="NCBI Taxonomy" id="29497"/>
    <lineage>
        <taxon>Bacteria</taxon>
        <taxon>Pseudomonadati</taxon>
        <taxon>Pseudomonadota</taxon>
        <taxon>Gammaproteobacteria</taxon>
        <taxon>Vibrionales</taxon>
        <taxon>Vibrionaceae</taxon>
        <taxon>Vibrio</taxon>
    </lineage>
</organism>
<dbReference type="Proteomes" id="UP000050463">
    <property type="component" value="Unassembled WGS sequence"/>
</dbReference>
<sequence>MTKLKKTSNFLLIVAAFLILALSIDTLINYHIPELGRQFFGKERYTDVATINEKKIKIPKLTLAKACNTQLSECVDDVLLVSGEINTATLKSISELSKQSQDTDVDTLCLNSIGGSVETANLINEFVVNNNYNTCLASRYVIKDLGENNTKNSLNEEVVVKHESCYSACPLVIATAKKRILLGDSFIIGVHSSGYKVFNKLHVDDDGDKYENFISYEMMPFFEFTRTVPSKYMYILSEHQVRASMLFNDYRGSRESVTLFRSLKSCESEYLISSECPIEGVTDPYKITL</sequence>
<reference evidence="1 2" key="1">
    <citation type="submission" date="2015-08" db="EMBL/GenBank/DDBJ databases">
        <title>Draft Genome Sequence of Vibrio splendidus UCD-SED7.</title>
        <authorList>
            <person name="Lee R.D."/>
            <person name="Lang J.M."/>
            <person name="Coil D.A."/>
            <person name="Jospin G."/>
            <person name="Eisen J.A."/>
        </authorList>
    </citation>
    <scope>NUCLEOTIDE SEQUENCE [LARGE SCALE GENOMIC DNA]</scope>
    <source>
        <strain evidence="1 2">UCD-SED7</strain>
    </source>
</reference>
<gene>
    <name evidence="1" type="ORF">AN168_07155</name>
</gene>
<dbReference type="AlphaFoldDB" id="A0A837NRI9"/>
<dbReference type="EMBL" id="LIZK01000002">
    <property type="protein sequence ID" value="KPL95413.1"/>
    <property type="molecule type" value="Genomic_DNA"/>
</dbReference>